<dbReference type="GeneID" id="118890699"/>
<sequence>MRLQRGPGLSPSGREPCLGSCERSIRQTPLAWSLHCPRPTLDTSITLMENRARGVEDPPAWPAGDMEKAAEDTECWTSILHSRCHSPLLQKSLLHGRQTPPGSLQLTQNLPLALDTDLPTHQGPGFKH</sequence>
<keyword evidence="2" id="KW-0378">Hydrolase</keyword>
<dbReference type="GO" id="GO:0008233">
    <property type="term" value="F:peptidase activity"/>
    <property type="evidence" value="ECO:0007669"/>
    <property type="project" value="UniProtKB-KW"/>
</dbReference>
<accession>A0A8B8WUW8</accession>
<dbReference type="RefSeq" id="XP_036699755.1">
    <property type="nucleotide sequence ID" value="XM_036843860.1"/>
</dbReference>
<dbReference type="AlphaFoldDB" id="A0A8B8WUW8"/>
<dbReference type="CTD" id="123228"/>
<dbReference type="GO" id="GO:0006508">
    <property type="term" value="P:proteolysis"/>
    <property type="evidence" value="ECO:0007669"/>
    <property type="project" value="UniProtKB-KW"/>
</dbReference>
<dbReference type="Proteomes" id="UP000694857">
    <property type="component" value="Chromosome 2"/>
</dbReference>
<name>A0A8B8WUW8_BALMU</name>
<evidence type="ECO:0000313" key="1">
    <source>
        <dbReference type="Proteomes" id="UP000694857"/>
    </source>
</evidence>
<reference evidence="2" key="1">
    <citation type="submission" date="2025-08" db="UniProtKB">
        <authorList>
            <consortium name="RefSeq"/>
        </authorList>
    </citation>
    <scope>IDENTIFICATION</scope>
    <source>
        <tissue evidence="2">Epidermis and Blubber</tissue>
    </source>
</reference>
<keyword evidence="1" id="KW-1185">Reference proteome</keyword>
<evidence type="ECO:0000313" key="2">
    <source>
        <dbReference type="RefSeq" id="XP_036699755.1"/>
    </source>
</evidence>
<proteinExistence type="predicted"/>
<protein>
    <submittedName>
        <fullName evidence="2">Sentrin-specific protease 8 isoform X2</fullName>
    </submittedName>
</protein>
<gene>
    <name evidence="2" type="primary">SENP8</name>
</gene>
<keyword evidence="2" id="KW-0645">Protease</keyword>
<organism evidence="1 2">
    <name type="scientific">Balaenoptera musculus</name>
    <name type="common">Blue whale</name>
    <dbReference type="NCBI Taxonomy" id="9771"/>
    <lineage>
        <taxon>Eukaryota</taxon>
        <taxon>Metazoa</taxon>
        <taxon>Chordata</taxon>
        <taxon>Craniata</taxon>
        <taxon>Vertebrata</taxon>
        <taxon>Euteleostomi</taxon>
        <taxon>Mammalia</taxon>
        <taxon>Eutheria</taxon>
        <taxon>Laurasiatheria</taxon>
        <taxon>Artiodactyla</taxon>
        <taxon>Whippomorpha</taxon>
        <taxon>Cetacea</taxon>
        <taxon>Mysticeti</taxon>
        <taxon>Balaenopteridae</taxon>
        <taxon>Balaenoptera</taxon>
    </lineage>
</organism>